<dbReference type="EMBL" id="BSYI01000007">
    <property type="protein sequence ID" value="GMG82073.1"/>
    <property type="molecule type" value="Genomic_DNA"/>
</dbReference>
<protein>
    <submittedName>
        <fullName evidence="2">Uncharacterized protein</fullName>
    </submittedName>
</protein>
<organism evidence="2 3">
    <name type="scientific">Paralimibaculum aggregatum</name>
    <dbReference type="NCBI Taxonomy" id="3036245"/>
    <lineage>
        <taxon>Bacteria</taxon>
        <taxon>Pseudomonadati</taxon>
        <taxon>Pseudomonadota</taxon>
        <taxon>Alphaproteobacteria</taxon>
        <taxon>Rhodobacterales</taxon>
        <taxon>Paracoccaceae</taxon>
        <taxon>Paralimibaculum</taxon>
    </lineage>
</organism>
<reference evidence="2 3" key="1">
    <citation type="submission" date="2023-04" db="EMBL/GenBank/DDBJ databases">
        <title>Marinoamorphus aggregata gen. nov., sp. Nov., isolate from tissue of brittle star Ophioplocus japonicus.</title>
        <authorList>
            <person name="Kawano K."/>
            <person name="Sawayama S."/>
            <person name="Nakagawa S."/>
        </authorList>
    </citation>
    <scope>NUCLEOTIDE SEQUENCE [LARGE SCALE GENOMIC DNA]</scope>
    <source>
        <strain evidence="2 3">NKW23</strain>
    </source>
</reference>
<dbReference type="Proteomes" id="UP001239909">
    <property type="component" value="Unassembled WGS sequence"/>
</dbReference>
<evidence type="ECO:0000256" key="1">
    <source>
        <dbReference type="SAM" id="Phobius"/>
    </source>
</evidence>
<dbReference type="RefSeq" id="WP_285670818.1">
    <property type="nucleotide sequence ID" value="NZ_BSYI01000007.1"/>
</dbReference>
<evidence type="ECO:0000313" key="2">
    <source>
        <dbReference type="EMBL" id="GMG82073.1"/>
    </source>
</evidence>
<keyword evidence="1" id="KW-0812">Transmembrane</keyword>
<proteinExistence type="predicted"/>
<sequence>MERQHTAAEMLLGMIPLATLLAFPTILLVLFGAVFGVVAHGAPPLRPPAALAAAPELPAPAPAAFAGAYSAAVAEAVSGAGA</sequence>
<evidence type="ECO:0000313" key="3">
    <source>
        <dbReference type="Proteomes" id="UP001239909"/>
    </source>
</evidence>
<keyword evidence="1" id="KW-1133">Transmembrane helix</keyword>
<keyword evidence="1" id="KW-0472">Membrane</keyword>
<keyword evidence="3" id="KW-1185">Reference proteome</keyword>
<accession>A0ABQ6LML2</accession>
<name>A0ABQ6LML2_9RHOB</name>
<gene>
    <name evidence="2" type="ORF">LNKW23_12860</name>
</gene>
<feature type="transmembrane region" description="Helical" evidence="1">
    <location>
        <begin position="12"/>
        <end position="38"/>
    </location>
</feature>
<comment type="caution">
    <text evidence="2">The sequence shown here is derived from an EMBL/GenBank/DDBJ whole genome shotgun (WGS) entry which is preliminary data.</text>
</comment>